<dbReference type="InterPro" id="IPR036457">
    <property type="entry name" value="PPM-type-like_dom_sf"/>
</dbReference>
<dbReference type="EC" id="3.1.3.16" evidence="2"/>
<evidence type="ECO:0000259" key="1">
    <source>
        <dbReference type="PROSITE" id="PS51746"/>
    </source>
</evidence>
<name>A0A143PLQ0_LUTPR</name>
<accession>A0A143PLQ0</accession>
<dbReference type="STRING" id="1855912.LuPra_02739"/>
<gene>
    <name evidence="2" type="primary">stp_4</name>
    <name evidence="2" type="ORF">LuPra_02739</name>
</gene>
<dbReference type="CDD" id="cd00143">
    <property type="entry name" value="PP2Cc"/>
    <property type="match status" value="1"/>
</dbReference>
<dbReference type="Proteomes" id="UP000076079">
    <property type="component" value="Chromosome"/>
</dbReference>
<dbReference type="SUPFAM" id="SSF81606">
    <property type="entry name" value="PP2C-like"/>
    <property type="match status" value="1"/>
</dbReference>
<evidence type="ECO:0000313" key="2">
    <source>
        <dbReference type="EMBL" id="AMY09522.1"/>
    </source>
</evidence>
<dbReference type="SMART" id="SM00331">
    <property type="entry name" value="PP2C_SIG"/>
    <property type="match status" value="1"/>
</dbReference>
<dbReference type="Pfam" id="PF13672">
    <property type="entry name" value="PP2C_2"/>
    <property type="match status" value="1"/>
</dbReference>
<keyword evidence="3" id="KW-1185">Reference proteome</keyword>
<dbReference type="PROSITE" id="PS51746">
    <property type="entry name" value="PPM_2"/>
    <property type="match status" value="1"/>
</dbReference>
<reference evidence="2 3" key="1">
    <citation type="journal article" date="2016" name="Genome Announc.">
        <title>First Complete Genome Sequence of a Subdivision 6 Acidobacterium Strain.</title>
        <authorList>
            <person name="Huang S."/>
            <person name="Vieira S."/>
            <person name="Bunk B."/>
            <person name="Riedel T."/>
            <person name="Sproer C."/>
            <person name="Overmann J."/>
        </authorList>
    </citation>
    <scope>NUCLEOTIDE SEQUENCE [LARGE SCALE GENOMIC DNA]</scope>
    <source>
        <strain evidence="3">DSM 100886 HEG_-6_39</strain>
    </source>
</reference>
<dbReference type="InterPro" id="IPR001932">
    <property type="entry name" value="PPM-type_phosphatase-like_dom"/>
</dbReference>
<dbReference type="AlphaFoldDB" id="A0A143PLQ0"/>
<dbReference type="InterPro" id="IPR015655">
    <property type="entry name" value="PP2C"/>
</dbReference>
<sequence length="296" mass="31712">MPDPTAPLNVDSTTPVTHGALAPKAFGITDKGRVRPTNEDQFLVAELSKAMRIRQTSLVEPKLHVGEERGHLYLVADGMGGHRAGETASALTVTAIEQFMLNSFKWFFAPDESGVQKVLAEFQAAIGHADAHVMAEAAEHPELSGMGTTVTLAFHLGSQVCLVHVGDSRGYFYRGRELQQVTHDHTLVADLLRSGAIQPEEAARHRYRHIITNVVGGEQVGVKVEAHAFEVKAGDRLLLCSDGLTEMLTNEAIAHVLGTTPDPQEAATALVAQANAAGGRDNVTVLIVRFDEAGST</sequence>
<dbReference type="KEGG" id="abac:LuPra_02739"/>
<feature type="domain" description="PPM-type phosphatase" evidence="1">
    <location>
        <begin position="25"/>
        <end position="290"/>
    </location>
</feature>
<dbReference type="GO" id="GO:0004722">
    <property type="term" value="F:protein serine/threonine phosphatase activity"/>
    <property type="evidence" value="ECO:0007669"/>
    <property type="project" value="UniProtKB-EC"/>
</dbReference>
<dbReference type="EMBL" id="CP015136">
    <property type="protein sequence ID" value="AMY09522.1"/>
    <property type="molecule type" value="Genomic_DNA"/>
</dbReference>
<dbReference type="PANTHER" id="PTHR47992">
    <property type="entry name" value="PROTEIN PHOSPHATASE"/>
    <property type="match status" value="1"/>
</dbReference>
<organism evidence="2 3">
    <name type="scientific">Luteitalea pratensis</name>
    <dbReference type="NCBI Taxonomy" id="1855912"/>
    <lineage>
        <taxon>Bacteria</taxon>
        <taxon>Pseudomonadati</taxon>
        <taxon>Acidobacteriota</taxon>
        <taxon>Vicinamibacteria</taxon>
        <taxon>Vicinamibacterales</taxon>
        <taxon>Vicinamibacteraceae</taxon>
        <taxon>Luteitalea</taxon>
    </lineage>
</organism>
<dbReference type="Gene3D" id="3.60.40.10">
    <property type="entry name" value="PPM-type phosphatase domain"/>
    <property type="match status" value="1"/>
</dbReference>
<protein>
    <submittedName>
        <fullName evidence="2">Serine/threonine phosphatase stp</fullName>
        <ecNumber evidence="2">3.1.3.16</ecNumber>
    </submittedName>
</protein>
<dbReference type="SMART" id="SM00332">
    <property type="entry name" value="PP2Cc"/>
    <property type="match status" value="1"/>
</dbReference>
<reference evidence="3" key="2">
    <citation type="submission" date="2016-04" db="EMBL/GenBank/DDBJ databases">
        <title>First Complete Genome Sequence of a Subdivision 6 Acidobacterium.</title>
        <authorList>
            <person name="Huang S."/>
            <person name="Vieira S."/>
            <person name="Bunk B."/>
            <person name="Riedel T."/>
            <person name="Sproeer C."/>
            <person name="Overmann J."/>
        </authorList>
    </citation>
    <scope>NUCLEOTIDE SEQUENCE [LARGE SCALE GENOMIC DNA]</scope>
    <source>
        <strain evidence="3">DSM 100886 HEG_-6_39</strain>
    </source>
</reference>
<keyword evidence="2" id="KW-0378">Hydrolase</keyword>
<evidence type="ECO:0000313" key="3">
    <source>
        <dbReference type="Proteomes" id="UP000076079"/>
    </source>
</evidence>
<proteinExistence type="predicted"/>